<dbReference type="InterPro" id="IPR036770">
    <property type="entry name" value="Ankyrin_rpt-contain_sf"/>
</dbReference>
<feature type="repeat" description="ANK" evidence="3">
    <location>
        <begin position="71"/>
        <end position="103"/>
    </location>
</feature>
<evidence type="ECO:0000256" key="1">
    <source>
        <dbReference type="ARBA" id="ARBA00022737"/>
    </source>
</evidence>
<feature type="region of interest" description="Disordered" evidence="4">
    <location>
        <begin position="190"/>
        <end position="211"/>
    </location>
</feature>
<dbReference type="SMART" id="SM00248">
    <property type="entry name" value="ANK"/>
    <property type="match status" value="4"/>
</dbReference>
<dbReference type="Pfam" id="PF12796">
    <property type="entry name" value="Ank_2"/>
    <property type="match status" value="1"/>
</dbReference>
<evidence type="ECO:0008006" key="7">
    <source>
        <dbReference type="Google" id="ProtNLM"/>
    </source>
</evidence>
<comment type="caution">
    <text evidence="5">The sequence shown here is derived from an EMBL/GenBank/DDBJ whole genome shotgun (WGS) entry which is preliminary data.</text>
</comment>
<evidence type="ECO:0000256" key="4">
    <source>
        <dbReference type="SAM" id="MobiDB-lite"/>
    </source>
</evidence>
<dbReference type="PANTHER" id="PTHR24201:SF15">
    <property type="entry name" value="ANKYRIN REPEAT DOMAIN-CONTAINING PROTEIN 66"/>
    <property type="match status" value="1"/>
</dbReference>
<evidence type="ECO:0000313" key="5">
    <source>
        <dbReference type="EMBL" id="KAG8445752.1"/>
    </source>
</evidence>
<dbReference type="AlphaFoldDB" id="A0A8T2JND3"/>
<feature type="repeat" description="ANK" evidence="3">
    <location>
        <begin position="38"/>
        <end position="70"/>
    </location>
</feature>
<keyword evidence="1" id="KW-0677">Repeat</keyword>
<evidence type="ECO:0000313" key="6">
    <source>
        <dbReference type="Proteomes" id="UP000812440"/>
    </source>
</evidence>
<dbReference type="InterPro" id="IPR050776">
    <property type="entry name" value="Ank_Repeat/CDKN_Inhibitor"/>
</dbReference>
<dbReference type="OrthoDB" id="194358at2759"/>
<dbReference type="EMBL" id="JAACNH010000004">
    <property type="protein sequence ID" value="KAG8445752.1"/>
    <property type="molecule type" value="Genomic_DNA"/>
</dbReference>
<evidence type="ECO:0000256" key="3">
    <source>
        <dbReference type="PROSITE-ProRule" id="PRU00023"/>
    </source>
</evidence>
<feature type="compositionally biased region" description="Basic residues" evidence="4">
    <location>
        <begin position="191"/>
        <end position="211"/>
    </location>
</feature>
<gene>
    <name evidence="5" type="ORF">GDO86_010515</name>
</gene>
<organism evidence="5 6">
    <name type="scientific">Hymenochirus boettgeri</name>
    <name type="common">Congo dwarf clawed frog</name>
    <dbReference type="NCBI Taxonomy" id="247094"/>
    <lineage>
        <taxon>Eukaryota</taxon>
        <taxon>Metazoa</taxon>
        <taxon>Chordata</taxon>
        <taxon>Craniata</taxon>
        <taxon>Vertebrata</taxon>
        <taxon>Euteleostomi</taxon>
        <taxon>Amphibia</taxon>
        <taxon>Batrachia</taxon>
        <taxon>Anura</taxon>
        <taxon>Pipoidea</taxon>
        <taxon>Pipidae</taxon>
        <taxon>Pipinae</taxon>
        <taxon>Hymenochirus</taxon>
    </lineage>
</organism>
<name>A0A8T2JND3_9PIPI</name>
<dbReference type="Gene3D" id="1.25.40.20">
    <property type="entry name" value="Ankyrin repeat-containing domain"/>
    <property type="match status" value="2"/>
</dbReference>
<proteinExistence type="predicted"/>
<keyword evidence="6" id="KW-1185">Reference proteome</keyword>
<keyword evidence="2 3" id="KW-0040">ANK repeat</keyword>
<accession>A0A8T2JND3</accession>
<sequence length="211" mass="24248">MSELLELHQAAALGDYDLVSEILQKELHDPNYKDMDWNDRTPLHWAAAKGQSDTVKLLIEYGARPYLRTEIGWTPAHFAAESGKLSVLRALHSLHAPIDIPDLHGDTPRRLAEIYDHKDCVKFLKVAEVECESYRKMAELEGNPLDEVDEDWEAKKKELQKVHGKMKNKTEIKKDNIHLTLPLNIPNKELIRRKPVGPRKEKKGIKKPLIQ</sequence>
<dbReference type="InterPro" id="IPR002110">
    <property type="entry name" value="Ankyrin_rpt"/>
</dbReference>
<dbReference type="PROSITE" id="PS50297">
    <property type="entry name" value="ANK_REP_REGION"/>
    <property type="match status" value="1"/>
</dbReference>
<protein>
    <recommendedName>
        <fullName evidence="7">Ankyrin repeat domain-containing protein 66</fullName>
    </recommendedName>
</protein>
<dbReference type="PROSITE" id="PS50088">
    <property type="entry name" value="ANK_REPEAT"/>
    <property type="match status" value="2"/>
</dbReference>
<dbReference type="PANTHER" id="PTHR24201">
    <property type="entry name" value="ANK_REP_REGION DOMAIN-CONTAINING PROTEIN"/>
    <property type="match status" value="1"/>
</dbReference>
<reference evidence="5" key="1">
    <citation type="thesis" date="2020" institute="ProQuest LLC" country="789 East Eisenhower Parkway, Ann Arbor, MI, USA">
        <title>Comparative Genomics and Chromosome Evolution.</title>
        <authorList>
            <person name="Mudd A.B."/>
        </authorList>
    </citation>
    <scope>NUCLEOTIDE SEQUENCE</scope>
    <source>
        <strain evidence="5">Female2</strain>
        <tissue evidence="5">Blood</tissue>
    </source>
</reference>
<dbReference type="Proteomes" id="UP000812440">
    <property type="component" value="Chromosome 5"/>
</dbReference>
<dbReference type="SUPFAM" id="SSF48403">
    <property type="entry name" value="Ankyrin repeat"/>
    <property type="match status" value="1"/>
</dbReference>
<evidence type="ECO:0000256" key="2">
    <source>
        <dbReference type="ARBA" id="ARBA00023043"/>
    </source>
</evidence>